<dbReference type="InterPro" id="IPR013098">
    <property type="entry name" value="Ig_I-set"/>
</dbReference>
<proteinExistence type="predicted"/>
<dbReference type="PROSITE" id="PS00290">
    <property type="entry name" value="IG_MHC"/>
    <property type="match status" value="1"/>
</dbReference>
<dbReference type="Pfam" id="PF08205">
    <property type="entry name" value="C2-set_2"/>
    <property type="match status" value="3"/>
</dbReference>
<keyword evidence="2" id="KW-0677">Repeat</keyword>
<feature type="domain" description="Fibronectin type-III" evidence="10">
    <location>
        <begin position="926"/>
        <end position="1017"/>
    </location>
</feature>
<evidence type="ECO:0000256" key="1">
    <source>
        <dbReference type="ARBA" id="ARBA00004479"/>
    </source>
</evidence>
<evidence type="ECO:0000256" key="5">
    <source>
        <dbReference type="ARBA" id="ARBA00023180"/>
    </source>
</evidence>
<sequence length="1261" mass="139548">MWLLGGILTVLAFLLEAESKQQYFLVKPSDTEVIEGLTAMIQCKIKNLAGAVQWSKDGFLLGFDPAIPGFRRYSMMIDKGEGIYNLRISKTMLEDEGNYQCQVGPAPDEGPIRAGAELTVLVPPNQLTINGRPGHAILRIKEGERVNLTCSAHRSKPPSRLKWYRNRMELIPGAAKIFIRKGTGKLDTVLSTLTLYPKMDDDEATYMCEADHLALSKPLTSSVAISVLYPPGSPIITGYREGDVLKKGERLSLSCISKGGNPPAQLIWYKSGHQLDASYTTSSGQTTSILRFTVTAADNKAVYSCEASSRLMHHSMSTFVTLSVRYPPEKVYLKGPSDARRGDVVTVVCTTSPSNPAVQIKWLVDDKLISGGEQFTRNDSDGWITTSNLTVTLTRQDPDVKSFTCRAGNPQIGITEGRKDIKVTYPPGQPTILGNNEDVTMQAGAIQSFTCVSLGGNPPASLQWYRGNKQISTVSRVTGSGVSNELVIKARREDNGATYRCEATNLATPQPLVVLMKISVKFPPGNASIIIQPAQPRAGDEMLVQCSSDRSNPESRITLRKSGHEVQSDHVQVVRAENGGYVTTSLLKWKVTSDDDGAVFTCLASNGVTDSTARDDITISVLYKPEFLETLKHVDIIEGSSIVVNMSAVGNPNVIRYFWTHGGLRLPTQDKMITTKNGHIVTPRMRTEGPVLHLRDPSRKDSGNYYCVAQNTEGTSNATVEFNVLYPAVILNLTENQRAVEGDNVTLECWVEANPINYDTIVWKKHGTTIELRTRSFYLGRSFLELVNVTRDSAGKYECNAFNGVGDKDVMDVEVVVMYSPVILQPVTLKKVGSKTGGAATINCTVDARPNVTFTWYLGNQLISWMTTNSNYQVDYQNNEQTVWTSVLHIKKVHPLTYGDYTCRAENYLGFSTAMVELIPARIPEIPTMMSASNVTHNSILLSWKPGFNGGLQQIFNIFWRKTGEKPFFTAENITVPKFLVCDLDPGTEYEFYVSAINEVGISDKNGRGLKVHTKPAPSMDSTKAVTNAGKSKEAQISRVVWMACAVCGAMVFVLISLIVACCIRRSQRLRRRAEVALQLQRLNQNDDSYKPVNNTDGQPFYLSGRTSQMIEEEHGNTDHIQASEHGVAWKNVSKNEESHGSRPSHLEEWGDEQIRKLESCESLEEDDHCPDILKQYTRVCKDLTENVLFLAERESTNQSCFTNSSEEVSRSLLYDCQVKNNKEVTENISNCAEGERFPETCAYEPLLSAHIKDTQGVITS</sequence>
<dbReference type="InterPro" id="IPR036179">
    <property type="entry name" value="Ig-like_dom_sf"/>
</dbReference>
<evidence type="ECO:0000259" key="9">
    <source>
        <dbReference type="PROSITE" id="PS50835"/>
    </source>
</evidence>
<dbReference type="SMART" id="SM00408">
    <property type="entry name" value="IGc2"/>
    <property type="match status" value="8"/>
</dbReference>
<dbReference type="SUPFAM" id="SSF49265">
    <property type="entry name" value="Fibronectin type III"/>
    <property type="match status" value="1"/>
</dbReference>
<keyword evidence="8" id="KW-0732">Signal</keyword>
<keyword evidence="5" id="KW-0325">Glycoprotein</keyword>
<keyword evidence="4" id="KW-1015">Disulfide bond</keyword>
<evidence type="ECO:0000313" key="12">
    <source>
        <dbReference type="RefSeq" id="XP_022243483.1"/>
    </source>
</evidence>
<feature type="domain" description="Ig-like" evidence="9">
    <location>
        <begin position="727"/>
        <end position="816"/>
    </location>
</feature>
<dbReference type="PROSITE" id="PS50853">
    <property type="entry name" value="FN3"/>
    <property type="match status" value="1"/>
</dbReference>
<feature type="signal peptide" evidence="8">
    <location>
        <begin position="1"/>
        <end position="19"/>
    </location>
</feature>
<dbReference type="PANTHER" id="PTHR11640">
    <property type="entry name" value="NEPHRIN"/>
    <property type="match status" value="1"/>
</dbReference>
<accession>A0ABM1SIM8</accession>
<dbReference type="InterPro" id="IPR036116">
    <property type="entry name" value="FN3_sf"/>
</dbReference>
<dbReference type="InterPro" id="IPR003006">
    <property type="entry name" value="Ig/MHC_CS"/>
</dbReference>
<dbReference type="InterPro" id="IPR003599">
    <property type="entry name" value="Ig_sub"/>
</dbReference>
<dbReference type="InterPro" id="IPR013162">
    <property type="entry name" value="CD80_C2-set"/>
</dbReference>
<evidence type="ECO:0000256" key="2">
    <source>
        <dbReference type="ARBA" id="ARBA00022737"/>
    </source>
</evidence>
<keyword evidence="11" id="KW-1185">Reference proteome</keyword>
<keyword evidence="6" id="KW-0393">Immunoglobulin domain</keyword>
<dbReference type="InterPro" id="IPR003961">
    <property type="entry name" value="FN3_dom"/>
</dbReference>
<feature type="domain" description="Ig-like" evidence="9">
    <location>
        <begin position="328"/>
        <end position="424"/>
    </location>
</feature>
<evidence type="ECO:0000256" key="6">
    <source>
        <dbReference type="ARBA" id="ARBA00023319"/>
    </source>
</evidence>
<dbReference type="PANTHER" id="PTHR11640:SF136">
    <property type="entry name" value="NEPHRIN"/>
    <property type="match status" value="1"/>
</dbReference>
<keyword evidence="3 7" id="KW-0472">Membrane</keyword>
<organism evidence="11 12">
    <name type="scientific">Limulus polyphemus</name>
    <name type="common">Atlantic horseshoe crab</name>
    <dbReference type="NCBI Taxonomy" id="6850"/>
    <lineage>
        <taxon>Eukaryota</taxon>
        <taxon>Metazoa</taxon>
        <taxon>Ecdysozoa</taxon>
        <taxon>Arthropoda</taxon>
        <taxon>Chelicerata</taxon>
        <taxon>Merostomata</taxon>
        <taxon>Xiphosura</taxon>
        <taxon>Limulidae</taxon>
        <taxon>Limulus</taxon>
    </lineage>
</organism>
<comment type="subcellular location">
    <subcellularLocation>
        <location evidence="1">Membrane</location>
        <topology evidence="1">Single-pass type I membrane protein</topology>
    </subcellularLocation>
</comment>
<dbReference type="PROSITE" id="PS50835">
    <property type="entry name" value="IG_LIKE"/>
    <property type="match status" value="9"/>
</dbReference>
<keyword evidence="7" id="KW-0812">Transmembrane</keyword>
<reference evidence="12" key="1">
    <citation type="submission" date="2025-08" db="UniProtKB">
        <authorList>
            <consortium name="RefSeq"/>
        </authorList>
    </citation>
    <scope>IDENTIFICATION</scope>
    <source>
        <tissue evidence="12">Muscle</tissue>
    </source>
</reference>
<evidence type="ECO:0000256" key="8">
    <source>
        <dbReference type="SAM" id="SignalP"/>
    </source>
</evidence>
<evidence type="ECO:0000256" key="7">
    <source>
        <dbReference type="SAM" id="Phobius"/>
    </source>
</evidence>
<dbReference type="RefSeq" id="XP_022243483.1">
    <property type="nucleotide sequence ID" value="XM_022387775.1"/>
</dbReference>
<dbReference type="InterPro" id="IPR007110">
    <property type="entry name" value="Ig-like_dom"/>
</dbReference>
<evidence type="ECO:0000256" key="4">
    <source>
        <dbReference type="ARBA" id="ARBA00023157"/>
    </source>
</evidence>
<dbReference type="Pfam" id="PF13927">
    <property type="entry name" value="Ig_3"/>
    <property type="match status" value="4"/>
</dbReference>
<dbReference type="Pfam" id="PF00041">
    <property type="entry name" value="fn3"/>
    <property type="match status" value="1"/>
</dbReference>
<feature type="domain" description="Ig-like" evidence="9">
    <location>
        <begin position="22"/>
        <end position="119"/>
    </location>
</feature>
<dbReference type="InterPro" id="IPR013783">
    <property type="entry name" value="Ig-like_fold"/>
</dbReference>
<dbReference type="Proteomes" id="UP000694941">
    <property type="component" value="Unplaced"/>
</dbReference>
<feature type="domain" description="Ig-like" evidence="9">
    <location>
        <begin position="133"/>
        <end position="226"/>
    </location>
</feature>
<evidence type="ECO:0000313" key="11">
    <source>
        <dbReference type="Proteomes" id="UP000694941"/>
    </source>
</evidence>
<feature type="transmembrane region" description="Helical" evidence="7">
    <location>
        <begin position="1040"/>
        <end position="1064"/>
    </location>
</feature>
<dbReference type="InterPro" id="IPR003598">
    <property type="entry name" value="Ig_sub2"/>
</dbReference>
<dbReference type="InterPro" id="IPR051275">
    <property type="entry name" value="Cell_adhesion_signaling"/>
</dbReference>
<feature type="domain" description="Ig-like" evidence="9">
    <location>
        <begin position="625"/>
        <end position="723"/>
    </location>
</feature>
<evidence type="ECO:0000259" key="10">
    <source>
        <dbReference type="PROSITE" id="PS50853"/>
    </source>
</evidence>
<dbReference type="SUPFAM" id="SSF48726">
    <property type="entry name" value="Immunoglobulin"/>
    <property type="match status" value="9"/>
</dbReference>
<dbReference type="GeneID" id="106460984"/>
<dbReference type="SMART" id="SM00409">
    <property type="entry name" value="IG"/>
    <property type="match status" value="9"/>
</dbReference>
<feature type="domain" description="Ig-like" evidence="9">
    <location>
        <begin position="524"/>
        <end position="620"/>
    </location>
</feature>
<dbReference type="Pfam" id="PF07679">
    <property type="entry name" value="I-set"/>
    <property type="match status" value="2"/>
</dbReference>
<protein>
    <submittedName>
        <fullName evidence="12">Nephrin-like isoform X1</fullName>
    </submittedName>
</protein>
<feature type="chain" id="PRO_5046650238" evidence="8">
    <location>
        <begin position="20"/>
        <end position="1261"/>
    </location>
</feature>
<name>A0ABM1SIM8_LIMPO</name>
<feature type="domain" description="Ig-like" evidence="9">
    <location>
        <begin position="234"/>
        <end position="323"/>
    </location>
</feature>
<dbReference type="Gene3D" id="2.60.40.10">
    <property type="entry name" value="Immunoglobulins"/>
    <property type="match status" value="10"/>
</dbReference>
<feature type="domain" description="Ig-like" evidence="9">
    <location>
        <begin position="821"/>
        <end position="919"/>
    </location>
</feature>
<feature type="domain" description="Ig-like" evidence="9">
    <location>
        <begin position="430"/>
        <end position="519"/>
    </location>
</feature>
<evidence type="ECO:0000256" key="3">
    <source>
        <dbReference type="ARBA" id="ARBA00023136"/>
    </source>
</evidence>
<gene>
    <name evidence="12" type="primary">LOC106460984</name>
</gene>
<dbReference type="CDD" id="cd00096">
    <property type="entry name" value="Ig"/>
    <property type="match status" value="1"/>
</dbReference>
<dbReference type="SMART" id="SM00060">
    <property type="entry name" value="FN3"/>
    <property type="match status" value="1"/>
</dbReference>
<keyword evidence="7" id="KW-1133">Transmembrane helix</keyword>
<dbReference type="CDD" id="cd00063">
    <property type="entry name" value="FN3"/>
    <property type="match status" value="1"/>
</dbReference>